<evidence type="ECO:0000313" key="12">
    <source>
        <dbReference type="Proteomes" id="UP000178187"/>
    </source>
</evidence>
<dbReference type="InterPro" id="IPR040442">
    <property type="entry name" value="Pyrv_kinase-like_dom_sf"/>
</dbReference>
<organism evidence="11 12">
    <name type="scientific">Candidatus Danuiimicrobium aquiferis</name>
    <dbReference type="NCBI Taxonomy" id="1801832"/>
    <lineage>
        <taxon>Bacteria</taxon>
        <taxon>Pseudomonadati</taxon>
        <taxon>Candidatus Omnitrophota</taxon>
        <taxon>Candidatus Danuiimicrobium</taxon>
    </lineage>
</organism>
<dbReference type="NCBIfam" id="NF001452">
    <property type="entry name" value="PRK00311.1"/>
    <property type="match status" value="1"/>
</dbReference>
<evidence type="ECO:0000313" key="11">
    <source>
        <dbReference type="EMBL" id="OGW99562.1"/>
    </source>
</evidence>
<keyword evidence="11" id="KW-0489">Methyltransferase</keyword>
<dbReference type="GO" id="GO:0000287">
    <property type="term" value="F:magnesium ion binding"/>
    <property type="evidence" value="ECO:0007669"/>
    <property type="project" value="TreeGrafter"/>
</dbReference>
<dbReference type="CDD" id="cd06557">
    <property type="entry name" value="KPHMT-like"/>
    <property type="match status" value="1"/>
</dbReference>
<keyword evidence="7 10" id="KW-0460">Magnesium</keyword>
<evidence type="ECO:0000256" key="6">
    <source>
        <dbReference type="ARBA" id="ARBA00056497"/>
    </source>
</evidence>
<comment type="subunit">
    <text evidence="3 7">Homodecamer; pentamer of dimers.</text>
</comment>
<evidence type="ECO:0000256" key="2">
    <source>
        <dbReference type="ARBA" id="ARBA00008676"/>
    </source>
</evidence>
<comment type="cofactor">
    <cofactor evidence="7 10">
        <name>Mg(2+)</name>
        <dbReference type="ChEBI" id="CHEBI:18420"/>
    </cofactor>
    <text evidence="7 10">Binds 1 Mg(2+) ion per subunit.</text>
</comment>
<dbReference type="PANTHER" id="PTHR20881:SF0">
    <property type="entry name" value="3-METHYL-2-OXOBUTANOATE HYDROXYMETHYLTRANSFERASE"/>
    <property type="match status" value="1"/>
</dbReference>
<keyword evidence="7 10" id="KW-0479">Metal-binding</keyword>
<dbReference type="Pfam" id="PF02548">
    <property type="entry name" value="Pantoate_transf"/>
    <property type="match status" value="1"/>
</dbReference>
<gene>
    <name evidence="7" type="primary">panB</name>
    <name evidence="11" type="ORF">A3G33_05685</name>
</gene>
<evidence type="ECO:0000256" key="1">
    <source>
        <dbReference type="ARBA" id="ARBA00005033"/>
    </source>
</evidence>
<comment type="similarity">
    <text evidence="2 7">Belongs to the PanB family.</text>
</comment>
<dbReference type="FunFam" id="3.20.20.60:FF:000003">
    <property type="entry name" value="3-methyl-2-oxobutanoate hydroxymethyltransferase"/>
    <property type="match status" value="1"/>
</dbReference>
<sequence>MNQIAIKDIIDRKRKNGKKIVVLTAYDFPFAKLVDQAGVDIVLVGDSVGMVCLGYDSTVPVTMRDMLYHVKAVSRAVKHALIVADMPFGSYDTVERTLRNAKRLIQQSGANAVKLEGGSFVLDQVKALVGSGCPVMGHVGMTPQTASQLGGYKVQGRNPEDAERLVKEAQALERAGVFSIVLECIPASLSEQITKILKIPTIGIGAGPSTDGQVLVLHDMLGFESSVKPRFVRRYAELSNTVVDAIRKYSEDVRDGEYPTLDESFQ</sequence>
<dbReference type="GO" id="GO:0015940">
    <property type="term" value="P:pantothenate biosynthetic process"/>
    <property type="evidence" value="ECO:0007669"/>
    <property type="project" value="UniProtKB-UniRule"/>
</dbReference>
<feature type="binding site" evidence="7 10">
    <location>
        <position position="116"/>
    </location>
    <ligand>
        <name>Mg(2+)</name>
        <dbReference type="ChEBI" id="CHEBI:18420"/>
    </ligand>
</feature>
<protein>
    <recommendedName>
        <fullName evidence="7">3-methyl-2-oxobutanoate hydroxymethyltransferase</fullName>
        <ecNumber evidence="7">2.1.2.11</ecNumber>
    </recommendedName>
    <alternativeName>
        <fullName evidence="7">Ketopantoate hydroxymethyltransferase</fullName>
        <shortName evidence="7">KPHMT</shortName>
    </alternativeName>
</protein>
<evidence type="ECO:0000256" key="7">
    <source>
        <dbReference type="HAMAP-Rule" id="MF_00156"/>
    </source>
</evidence>
<evidence type="ECO:0000256" key="8">
    <source>
        <dbReference type="PIRSR" id="PIRSR000388-1"/>
    </source>
</evidence>
<dbReference type="InterPro" id="IPR015813">
    <property type="entry name" value="Pyrv/PenolPyrv_kinase-like_dom"/>
</dbReference>
<proteinExistence type="inferred from homology"/>
<dbReference type="Proteomes" id="UP000178187">
    <property type="component" value="Unassembled WGS sequence"/>
</dbReference>
<dbReference type="UniPathway" id="UPA00028">
    <property type="reaction ID" value="UER00003"/>
</dbReference>
<feature type="binding site" evidence="7 9">
    <location>
        <position position="85"/>
    </location>
    <ligand>
        <name>3-methyl-2-oxobutanoate</name>
        <dbReference type="ChEBI" id="CHEBI:11851"/>
    </ligand>
</feature>
<name>A0A1G1L350_9BACT</name>
<comment type="function">
    <text evidence="6 7">Catalyzes the reversible reaction in which hydroxymethyl group from 5,10-methylenetetrahydrofolate is transferred onto alpha-ketoisovalerate to form ketopantoate.</text>
</comment>
<dbReference type="GO" id="GO:0005737">
    <property type="term" value="C:cytoplasm"/>
    <property type="evidence" value="ECO:0007669"/>
    <property type="project" value="UniProtKB-SubCell"/>
</dbReference>
<comment type="pathway">
    <text evidence="1 7">Cofactor biosynthesis; (R)-pantothenate biosynthesis; (R)-pantoate from 3-methyl-2-oxobutanoate: step 1/2.</text>
</comment>
<dbReference type="InterPro" id="IPR003700">
    <property type="entry name" value="Pantoate_hydroxy_MeTrfase"/>
</dbReference>
<comment type="caution">
    <text evidence="11">The sequence shown here is derived from an EMBL/GenBank/DDBJ whole genome shotgun (WGS) entry which is preliminary data.</text>
</comment>
<comment type="catalytic activity">
    <reaction evidence="7">
        <text>(6R)-5,10-methylene-5,6,7,8-tetrahydrofolate + 3-methyl-2-oxobutanoate + H2O = 2-dehydropantoate + (6S)-5,6,7,8-tetrahydrofolate</text>
        <dbReference type="Rhea" id="RHEA:11824"/>
        <dbReference type="ChEBI" id="CHEBI:11561"/>
        <dbReference type="ChEBI" id="CHEBI:11851"/>
        <dbReference type="ChEBI" id="CHEBI:15377"/>
        <dbReference type="ChEBI" id="CHEBI:15636"/>
        <dbReference type="ChEBI" id="CHEBI:57453"/>
        <dbReference type="EC" id="2.1.2.11"/>
    </reaction>
</comment>
<dbReference type="PANTHER" id="PTHR20881">
    <property type="entry name" value="3-METHYL-2-OXOBUTANOATE HYDROXYMETHYLTRANSFERASE"/>
    <property type="match status" value="1"/>
</dbReference>
<dbReference type="GO" id="GO:0032259">
    <property type="term" value="P:methylation"/>
    <property type="evidence" value="ECO:0007669"/>
    <property type="project" value="UniProtKB-KW"/>
</dbReference>
<dbReference type="AlphaFoldDB" id="A0A1G1L350"/>
<accession>A0A1G1L350</accession>
<dbReference type="Gene3D" id="3.20.20.60">
    <property type="entry name" value="Phosphoenolpyruvate-binding domains"/>
    <property type="match status" value="1"/>
</dbReference>
<feature type="binding site" evidence="7 9">
    <location>
        <begin position="46"/>
        <end position="47"/>
    </location>
    <ligand>
        <name>3-methyl-2-oxobutanoate</name>
        <dbReference type="ChEBI" id="CHEBI:11851"/>
    </ligand>
</feature>
<dbReference type="HAMAP" id="MF_00156">
    <property type="entry name" value="PanB"/>
    <property type="match status" value="1"/>
</dbReference>
<comment type="subcellular location">
    <subcellularLocation>
        <location evidence="7">Cytoplasm</location>
    </subcellularLocation>
</comment>
<dbReference type="SUPFAM" id="SSF51621">
    <property type="entry name" value="Phosphoenolpyruvate/pyruvate domain"/>
    <property type="match status" value="1"/>
</dbReference>
<dbReference type="NCBIfam" id="TIGR00222">
    <property type="entry name" value="panB"/>
    <property type="match status" value="1"/>
</dbReference>
<reference evidence="11 12" key="1">
    <citation type="journal article" date="2016" name="Nat. Commun.">
        <title>Thousands of microbial genomes shed light on interconnected biogeochemical processes in an aquifer system.</title>
        <authorList>
            <person name="Anantharaman K."/>
            <person name="Brown C.T."/>
            <person name="Hug L.A."/>
            <person name="Sharon I."/>
            <person name="Castelle C.J."/>
            <person name="Probst A.J."/>
            <person name="Thomas B.C."/>
            <person name="Singh A."/>
            <person name="Wilkins M.J."/>
            <person name="Karaoz U."/>
            <person name="Brodie E.L."/>
            <person name="Williams K.H."/>
            <person name="Hubbard S.S."/>
            <person name="Banfield J.F."/>
        </authorList>
    </citation>
    <scope>NUCLEOTIDE SEQUENCE [LARGE SCALE GENOMIC DNA]</scope>
</reference>
<evidence type="ECO:0000256" key="4">
    <source>
        <dbReference type="ARBA" id="ARBA00022655"/>
    </source>
</evidence>
<dbReference type="PIRSF" id="PIRSF000388">
    <property type="entry name" value="Pantoate_hydroxy_MeTrfase"/>
    <property type="match status" value="1"/>
</dbReference>
<feature type="binding site" evidence="7 10">
    <location>
        <position position="85"/>
    </location>
    <ligand>
        <name>Mg(2+)</name>
        <dbReference type="ChEBI" id="CHEBI:18420"/>
    </ligand>
</feature>
<keyword evidence="5 7" id="KW-0808">Transferase</keyword>
<feature type="binding site" evidence="7 9">
    <location>
        <position position="114"/>
    </location>
    <ligand>
        <name>3-methyl-2-oxobutanoate</name>
        <dbReference type="ChEBI" id="CHEBI:11851"/>
    </ligand>
</feature>
<evidence type="ECO:0000256" key="9">
    <source>
        <dbReference type="PIRSR" id="PIRSR000388-2"/>
    </source>
</evidence>
<evidence type="ECO:0000256" key="3">
    <source>
        <dbReference type="ARBA" id="ARBA00011424"/>
    </source>
</evidence>
<feature type="active site" description="Proton acceptor" evidence="7 8">
    <location>
        <position position="183"/>
    </location>
</feature>
<evidence type="ECO:0000256" key="5">
    <source>
        <dbReference type="ARBA" id="ARBA00022679"/>
    </source>
</evidence>
<feature type="binding site" evidence="7 10">
    <location>
        <position position="46"/>
    </location>
    <ligand>
        <name>Mg(2+)</name>
        <dbReference type="ChEBI" id="CHEBI:18420"/>
    </ligand>
</feature>
<dbReference type="GO" id="GO:0008168">
    <property type="term" value="F:methyltransferase activity"/>
    <property type="evidence" value="ECO:0007669"/>
    <property type="project" value="UniProtKB-KW"/>
</dbReference>
<keyword evidence="4 7" id="KW-0566">Pantothenate biosynthesis</keyword>
<dbReference type="GO" id="GO:0003864">
    <property type="term" value="F:3-methyl-2-oxobutanoate hydroxymethyltransferase activity"/>
    <property type="evidence" value="ECO:0007669"/>
    <property type="project" value="UniProtKB-UniRule"/>
</dbReference>
<dbReference type="EC" id="2.1.2.11" evidence="7"/>
<evidence type="ECO:0000256" key="10">
    <source>
        <dbReference type="PIRSR" id="PIRSR000388-3"/>
    </source>
</evidence>
<dbReference type="EMBL" id="MHFR01000003">
    <property type="protein sequence ID" value="OGW99562.1"/>
    <property type="molecule type" value="Genomic_DNA"/>
</dbReference>
<keyword evidence="7" id="KW-0963">Cytoplasm</keyword>